<proteinExistence type="predicted"/>
<dbReference type="GO" id="GO:0033148">
    <property type="term" value="P:positive regulation of intracellular estrogen receptor signaling pathway"/>
    <property type="evidence" value="ECO:0007669"/>
    <property type="project" value="TreeGrafter"/>
</dbReference>
<protein>
    <recommendedName>
        <fullName evidence="4">PAXIP1-associated glutamate-rich protein 1</fullName>
    </recommendedName>
</protein>
<name>A0A6A4VM81_AMPAM</name>
<dbReference type="Pfam" id="PF15364">
    <property type="entry name" value="PAXIP1_C"/>
    <property type="match status" value="1"/>
</dbReference>
<gene>
    <name evidence="2" type="ORF">FJT64_009388</name>
</gene>
<feature type="region of interest" description="Disordered" evidence="1">
    <location>
        <begin position="61"/>
        <end position="149"/>
    </location>
</feature>
<comment type="caution">
    <text evidence="2">The sequence shown here is derived from an EMBL/GenBank/DDBJ whole genome shotgun (WGS) entry which is preliminary data.</text>
</comment>
<organism evidence="2 3">
    <name type="scientific">Amphibalanus amphitrite</name>
    <name type="common">Striped barnacle</name>
    <name type="synonym">Balanus amphitrite</name>
    <dbReference type="NCBI Taxonomy" id="1232801"/>
    <lineage>
        <taxon>Eukaryota</taxon>
        <taxon>Metazoa</taxon>
        <taxon>Ecdysozoa</taxon>
        <taxon>Arthropoda</taxon>
        <taxon>Crustacea</taxon>
        <taxon>Multicrustacea</taxon>
        <taxon>Cirripedia</taxon>
        <taxon>Thoracica</taxon>
        <taxon>Thoracicalcarea</taxon>
        <taxon>Balanomorpha</taxon>
        <taxon>Balanoidea</taxon>
        <taxon>Balanidae</taxon>
        <taxon>Amphibalaninae</taxon>
        <taxon>Amphibalanus</taxon>
    </lineage>
</organism>
<dbReference type="InterPro" id="IPR028213">
    <property type="entry name" value="PA1"/>
</dbReference>
<reference evidence="2 3" key="1">
    <citation type="submission" date="2019-07" db="EMBL/GenBank/DDBJ databases">
        <title>Draft genome assembly of a fouling barnacle, Amphibalanus amphitrite (Darwin, 1854): The first reference genome for Thecostraca.</title>
        <authorList>
            <person name="Kim W."/>
        </authorList>
    </citation>
    <scope>NUCLEOTIDE SEQUENCE [LARGE SCALE GENOMIC DNA]</scope>
    <source>
        <strain evidence="2">SNU_AA5</strain>
        <tissue evidence="2">Soma without cirri and trophi</tissue>
    </source>
</reference>
<dbReference type="Proteomes" id="UP000440578">
    <property type="component" value="Unassembled WGS sequence"/>
</dbReference>
<dbReference type="AlphaFoldDB" id="A0A6A4VM81"/>
<dbReference type="GO" id="GO:1902808">
    <property type="term" value="P:positive regulation of cell cycle G1/S phase transition"/>
    <property type="evidence" value="ECO:0007669"/>
    <property type="project" value="TreeGrafter"/>
</dbReference>
<keyword evidence="3" id="KW-1185">Reference proteome</keyword>
<dbReference type="GO" id="GO:0044666">
    <property type="term" value="C:MLL3/4 complex"/>
    <property type="evidence" value="ECO:0007669"/>
    <property type="project" value="TreeGrafter"/>
</dbReference>
<evidence type="ECO:0008006" key="4">
    <source>
        <dbReference type="Google" id="ProtNLM"/>
    </source>
</evidence>
<dbReference type="PANTHER" id="PTHR28467">
    <property type="entry name" value="PAXIP1-ASSOCIATED GLUTAMATE-RICH PROTEIN 1"/>
    <property type="match status" value="1"/>
</dbReference>
<dbReference type="GO" id="GO:0030331">
    <property type="term" value="F:nuclear estrogen receptor binding"/>
    <property type="evidence" value="ECO:0007669"/>
    <property type="project" value="TreeGrafter"/>
</dbReference>
<evidence type="ECO:0000313" key="2">
    <source>
        <dbReference type="EMBL" id="KAF0292644.1"/>
    </source>
</evidence>
<dbReference type="EMBL" id="VIIS01001801">
    <property type="protein sequence ID" value="KAF0292644.1"/>
    <property type="molecule type" value="Genomic_DNA"/>
</dbReference>
<sequence length="149" mass="16403">MSTSEPASTAEWSIECSDDERFADWTVEEGEPVPPLDAVQTLYSAVESGETPELVWRCLGRRQMDAEQPSEDEDEPVQLPDMSDFDFGADDVSQPVKTPRRQPGAAPRGSAKKKSTSLDKILKSMKRTRELEAREASEANAANSKEKAG</sequence>
<feature type="compositionally biased region" description="Basic and acidic residues" evidence="1">
    <location>
        <begin position="116"/>
        <end position="137"/>
    </location>
</feature>
<dbReference type="PANTHER" id="PTHR28467:SF1">
    <property type="entry name" value="PAXIP1-ASSOCIATED GLUTAMATE-RICH PROTEIN 1"/>
    <property type="match status" value="1"/>
</dbReference>
<accession>A0A6A4VM81</accession>
<evidence type="ECO:0000256" key="1">
    <source>
        <dbReference type="SAM" id="MobiDB-lite"/>
    </source>
</evidence>
<evidence type="ECO:0000313" key="3">
    <source>
        <dbReference type="Proteomes" id="UP000440578"/>
    </source>
</evidence>
<dbReference type="OrthoDB" id="10067843at2759"/>